<accession>A0A227KP07</accession>
<dbReference type="EMBL" id="NHMP01000003">
    <property type="protein sequence ID" value="OXE49829.1"/>
    <property type="molecule type" value="Genomic_DNA"/>
</dbReference>
<dbReference type="PANTHER" id="PTHR40065:SF3">
    <property type="entry name" value="RNA-BINDING PROTEIN YHBY"/>
    <property type="match status" value="1"/>
</dbReference>
<evidence type="ECO:0000313" key="5">
    <source>
        <dbReference type="EMBL" id="OXE49829.1"/>
    </source>
</evidence>
<proteinExistence type="predicted"/>
<comment type="caution">
    <text evidence="5">The sequence shown here is derived from an EMBL/GenBank/DDBJ whole genome shotgun (WGS) entry which is preliminary data.</text>
</comment>
<dbReference type="GeneID" id="78361733"/>
<reference evidence="6" key="1">
    <citation type="submission" date="2017-05" db="EMBL/GenBank/DDBJ databases">
        <title>Improved OligoMM genomes.</title>
        <authorList>
            <person name="Garzetti D."/>
        </authorList>
    </citation>
    <scope>NUCLEOTIDE SEQUENCE [LARGE SCALE GENOMIC DNA]</scope>
    <source>
        <strain evidence="6">YL45</strain>
    </source>
</reference>
<dbReference type="Proteomes" id="UP000214610">
    <property type="component" value="Unassembled WGS sequence"/>
</dbReference>
<protein>
    <submittedName>
        <fullName evidence="5">RNA-binding protein</fullName>
    </submittedName>
</protein>
<gene>
    <name evidence="5" type="ORF">ADH67_06800</name>
</gene>
<dbReference type="PROSITE" id="PS51295">
    <property type="entry name" value="CRM"/>
    <property type="match status" value="1"/>
</dbReference>
<feature type="compositionally biased region" description="Basic and acidic residues" evidence="3">
    <location>
        <begin position="123"/>
        <end position="133"/>
    </location>
</feature>
<dbReference type="AlphaFoldDB" id="A0A227KP07"/>
<dbReference type="InterPro" id="IPR051925">
    <property type="entry name" value="RNA-binding_domain"/>
</dbReference>
<dbReference type="NCBIfam" id="TIGR00253">
    <property type="entry name" value="RNA_bind_YhbY"/>
    <property type="match status" value="1"/>
</dbReference>
<dbReference type="Gene3D" id="3.30.110.60">
    <property type="entry name" value="YhbY-like"/>
    <property type="match status" value="1"/>
</dbReference>
<evidence type="ECO:0000259" key="4">
    <source>
        <dbReference type="PROSITE" id="PS51295"/>
    </source>
</evidence>
<dbReference type="InterPro" id="IPR035920">
    <property type="entry name" value="YhbY-like_sf"/>
</dbReference>
<evidence type="ECO:0000313" key="6">
    <source>
        <dbReference type="Proteomes" id="UP000214610"/>
    </source>
</evidence>
<dbReference type="InterPro" id="IPR001890">
    <property type="entry name" value="RNA-binding_CRM"/>
</dbReference>
<feature type="region of interest" description="Disordered" evidence="3">
    <location>
        <begin position="90"/>
        <end position="176"/>
    </location>
</feature>
<feature type="domain" description="CRM" evidence="4">
    <location>
        <begin position="4"/>
        <end position="100"/>
    </location>
</feature>
<dbReference type="InterPro" id="IPR017924">
    <property type="entry name" value="RNA-binding_YhbY"/>
</dbReference>
<feature type="compositionally biased region" description="Basic and acidic residues" evidence="3">
    <location>
        <begin position="91"/>
        <end position="113"/>
    </location>
</feature>
<keyword evidence="6" id="KW-1185">Reference proteome</keyword>
<name>A0A227KP07_9BURK</name>
<evidence type="ECO:0000256" key="3">
    <source>
        <dbReference type="SAM" id="MobiDB-lite"/>
    </source>
</evidence>
<dbReference type="RefSeq" id="WP_066593432.1">
    <property type="nucleotide sequence ID" value="NZ_CAJTBZ010000019.1"/>
</dbReference>
<evidence type="ECO:0000256" key="2">
    <source>
        <dbReference type="PROSITE-ProRule" id="PRU00626"/>
    </source>
</evidence>
<dbReference type="SMART" id="SM01103">
    <property type="entry name" value="CRS1_YhbY"/>
    <property type="match status" value="1"/>
</dbReference>
<dbReference type="SUPFAM" id="SSF75471">
    <property type="entry name" value="YhbY-like"/>
    <property type="match status" value="1"/>
</dbReference>
<organism evidence="5 6">
    <name type="scientific">Turicimonas muris</name>
    <dbReference type="NCBI Taxonomy" id="1796652"/>
    <lineage>
        <taxon>Bacteria</taxon>
        <taxon>Pseudomonadati</taxon>
        <taxon>Pseudomonadota</taxon>
        <taxon>Betaproteobacteria</taxon>
        <taxon>Burkholderiales</taxon>
        <taxon>Sutterellaceae</taxon>
        <taxon>Turicimonas</taxon>
    </lineage>
</organism>
<dbReference type="Pfam" id="PF01985">
    <property type="entry name" value="CRS1_YhbY"/>
    <property type="match status" value="1"/>
</dbReference>
<evidence type="ECO:0000256" key="1">
    <source>
        <dbReference type="ARBA" id="ARBA00022884"/>
    </source>
</evidence>
<dbReference type="GO" id="GO:0003723">
    <property type="term" value="F:RNA binding"/>
    <property type="evidence" value="ECO:0007669"/>
    <property type="project" value="UniProtKB-UniRule"/>
</dbReference>
<dbReference type="PANTHER" id="PTHR40065">
    <property type="entry name" value="RNA-BINDING PROTEIN YHBY"/>
    <property type="match status" value="1"/>
</dbReference>
<sequence length="176" mass="19467">MAQLKLPRDERITLRAAAHHLDPVVLLGASGLTEAVKKEVGRALDAHELIKVRVPSDDREERVEIYETLAEELGAAKVQLIGKLFVLYRPNPDKDKKEVPAEKAPAEKKERKTGAKARNQRKRLTEIIQAEKKGKAKSLPWASTVKKGKTPKGQVKAVGEKGTPLGKRLARKGFSK</sequence>
<keyword evidence="1 2" id="KW-0694">RNA-binding</keyword>